<dbReference type="InterPro" id="IPR003594">
    <property type="entry name" value="HATPase_dom"/>
</dbReference>
<keyword evidence="4" id="KW-1185">Reference proteome</keyword>
<gene>
    <name evidence="3" type="ORF">FHS29_003882</name>
</gene>
<name>A0A841CJ10_9PSEU</name>
<proteinExistence type="predicted"/>
<dbReference type="GO" id="GO:0004674">
    <property type="term" value="F:protein serine/threonine kinase activity"/>
    <property type="evidence" value="ECO:0007669"/>
    <property type="project" value="UniProtKB-KW"/>
</dbReference>
<accession>A0A841CJ10</accession>
<evidence type="ECO:0000259" key="2">
    <source>
        <dbReference type="Pfam" id="PF13581"/>
    </source>
</evidence>
<protein>
    <submittedName>
        <fullName evidence="3">Anti-sigma regulatory factor (Ser/Thr protein kinase)</fullName>
    </submittedName>
</protein>
<reference evidence="3 4" key="1">
    <citation type="submission" date="2020-08" db="EMBL/GenBank/DDBJ databases">
        <title>Genomic Encyclopedia of Type Strains, Phase III (KMG-III): the genomes of soil and plant-associated and newly described type strains.</title>
        <authorList>
            <person name="Whitman W."/>
        </authorList>
    </citation>
    <scope>NUCLEOTIDE SEQUENCE [LARGE SCALE GENOMIC DNA]</scope>
    <source>
        <strain evidence="3 4">CECT 8640</strain>
    </source>
</reference>
<dbReference type="Proteomes" id="UP000547510">
    <property type="component" value="Unassembled WGS sequence"/>
</dbReference>
<dbReference type="RefSeq" id="WP_184692181.1">
    <property type="nucleotide sequence ID" value="NZ_JACHJN010000005.1"/>
</dbReference>
<dbReference type="PANTHER" id="PTHR35526">
    <property type="entry name" value="ANTI-SIGMA-F FACTOR RSBW-RELATED"/>
    <property type="match status" value="1"/>
</dbReference>
<dbReference type="Gene3D" id="3.30.565.10">
    <property type="entry name" value="Histidine kinase-like ATPase, C-terminal domain"/>
    <property type="match status" value="1"/>
</dbReference>
<sequence>MVAERAEPLTLDIPASRLSEVVAVRRWAGEVLGWVGYDSLMDLTLVVTELVSNVYDHALGPCRVRMTHNREPCRIRVEVDDISENPPVVGRSRLGAYRGRGMTMVSALSEEWGFRLRPEGGKTVWAVIDCGADPGEESACE</sequence>
<dbReference type="AlphaFoldDB" id="A0A841CJ10"/>
<dbReference type="SUPFAM" id="SSF55874">
    <property type="entry name" value="ATPase domain of HSP90 chaperone/DNA topoisomerase II/histidine kinase"/>
    <property type="match status" value="1"/>
</dbReference>
<comment type="caution">
    <text evidence="3">The sequence shown here is derived from an EMBL/GenBank/DDBJ whole genome shotgun (WGS) entry which is preliminary data.</text>
</comment>
<keyword evidence="1" id="KW-0808">Transferase</keyword>
<organism evidence="3 4">
    <name type="scientific">Saccharothrix tamanrassetensis</name>
    <dbReference type="NCBI Taxonomy" id="1051531"/>
    <lineage>
        <taxon>Bacteria</taxon>
        <taxon>Bacillati</taxon>
        <taxon>Actinomycetota</taxon>
        <taxon>Actinomycetes</taxon>
        <taxon>Pseudonocardiales</taxon>
        <taxon>Pseudonocardiaceae</taxon>
        <taxon>Saccharothrix</taxon>
    </lineage>
</organism>
<evidence type="ECO:0000256" key="1">
    <source>
        <dbReference type="ARBA" id="ARBA00022527"/>
    </source>
</evidence>
<dbReference type="InterPro" id="IPR036890">
    <property type="entry name" value="HATPase_C_sf"/>
</dbReference>
<evidence type="ECO:0000313" key="3">
    <source>
        <dbReference type="EMBL" id="MBB5957289.1"/>
    </source>
</evidence>
<keyword evidence="1" id="KW-0723">Serine/threonine-protein kinase</keyword>
<dbReference type="CDD" id="cd16936">
    <property type="entry name" value="HATPase_RsbW-like"/>
    <property type="match status" value="1"/>
</dbReference>
<keyword evidence="1" id="KW-0418">Kinase</keyword>
<dbReference type="EMBL" id="JACHJN010000005">
    <property type="protein sequence ID" value="MBB5957289.1"/>
    <property type="molecule type" value="Genomic_DNA"/>
</dbReference>
<dbReference type="PANTHER" id="PTHR35526:SF3">
    <property type="entry name" value="ANTI-SIGMA-F FACTOR RSBW"/>
    <property type="match status" value="1"/>
</dbReference>
<dbReference type="InterPro" id="IPR050267">
    <property type="entry name" value="Anti-sigma-factor_SerPK"/>
</dbReference>
<feature type="domain" description="Histidine kinase/HSP90-like ATPase" evidence="2">
    <location>
        <begin position="16"/>
        <end position="126"/>
    </location>
</feature>
<dbReference type="Pfam" id="PF13581">
    <property type="entry name" value="HATPase_c_2"/>
    <property type="match status" value="1"/>
</dbReference>
<evidence type="ECO:0000313" key="4">
    <source>
        <dbReference type="Proteomes" id="UP000547510"/>
    </source>
</evidence>